<sequence>MAAQGASTSHETMPFEMVQIMNIFRDNKATVLEIELMPQMLEADTPESIVIVDGHYVGILAKGLMKAFVQAKQYFSKNRSMEDSQDVLDSTSVILLSDPEHLTAANFRKQRLLRLSESSLDISRAVEEEFAFLDSILTSPLHRQSKSPTLWYHRWWLLAHLLPISKPGSTLKQIGTEISTVLRSAERHKHNYYAFQHGRRSLSLVEDPSDSGQSFISQLPKQMLQWCVKNPSDTSGWSFLYYILNLDRVSTSEVNETIGKVLDFVSTTRWHREGLWVFLRTMLNAPGMIDRQNQEAIVMTFRNEVLWKTHPPTLKGVANWSDFQT</sequence>
<dbReference type="PANTHER" id="PTHR11129:SF3">
    <property type="entry name" value="PROTEIN PRENYLTRANSFERASE ALPHA SUBUNIT REPEAT-CONTAINING PROTEIN 1"/>
    <property type="match status" value="1"/>
</dbReference>
<protein>
    <recommendedName>
        <fullName evidence="3">Protein prenylyltransferase</fullName>
    </recommendedName>
</protein>
<gene>
    <name evidence="1" type="ORF">BT63DRAFT_458998</name>
</gene>
<dbReference type="Proteomes" id="UP000799302">
    <property type="component" value="Unassembled WGS sequence"/>
</dbReference>
<evidence type="ECO:0000313" key="2">
    <source>
        <dbReference type="Proteomes" id="UP000799302"/>
    </source>
</evidence>
<evidence type="ECO:0000313" key="1">
    <source>
        <dbReference type="EMBL" id="KAF2665422.1"/>
    </source>
</evidence>
<dbReference type="Gene3D" id="1.25.40.120">
    <property type="entry name" value="Protein prenylyltransferase"/>
    <property type="match status" value="1"/>
</dbReference>
<dbReference type="AlphaFoldDB" id="A0A6A6U004"/>
<dbReference type="SUPFAM" id="SSF48439">
    <property type="entry name" value="Protein prenylyltransferase"/>
    <property type="match status" value="1"/>
</dbReference>
<dbReference type="PANTHER" id="PTHR11129">
    <property type="entry name" value="PROTEIN FARNESYLTRANSFERASE ALPHA SUBUNIT/RAB GERANYLGERANYL TRANSFERASE ALPHA SUBUNIT"/>
    <property type="match status" value="1"/>
</dbReference>
<dbReference type="GO" id="GO:0005737">
    <property type="term" value="C:cytoplasm"/>
    <property type="evidence" value="ECO:0007669"/>
    <property type="project" value="TreeGrafter"/>
</dbReference>
<proteinExistence type="predicted"/>
<name>A0A6A6U004_9PEZI</name>
<organism evidence="1 2">
    <name type="scientific">Microthyrium microscopicum</name>
    <dbReference type="NCBI Taxonomy" id="703497"/>
    <lineage>
        <taxon>Eukaryota</taxon>
        <taxon>Fungi</taxon>
        <taxon>Dikarya</taxon>
        <taxon>Ascomycota</taxon>
        <taxon>Pezizomycotina</taxon>
        <taxon>Dothideomycetes</taxon>
        <taxon>Dothideomycetes incertae sedis</taxon>
        <taxon>Microthyriales</taxon>
        <taxon>Microthyriaceae</taxon>
        <taxon>Microthyrium</taxon>
    </lineage>
</organism>
<keyword evidence="2" id="KW-1185">Reference proteome</keyword>
<dbReference type="EMBL" id="MU004240">
    <property type="protein sequence ID" value="KAF2665422.1"/>
    <property type="molecule type" value="Genomic_DNA"/>
</dbReference>
<dbReference type="OrthoDB" id="5358702at2759"/>
<evidence type="ECO:0008006" key="3">
    <source>
        <dbReference type="Google" id="ProtNLM"/>
    </source>
</evidence>
<reference evidence="1" key="1">
    <citation type="journal article" date="2020" name="Stud. Mycol.">
        <title>101 Dothideomycetes genomes: a test case for predicting lifestyles and emergence of pathogens.</title>
        <authorList>
            <person name="Haridas S."/>
            <person name="Albert R."/>
            <person name="Binder M."/>
            <person name="Bloem J."/>
            <person name="Labutti K."/>
            <person name="Salamov A."/>
            <person name="Andreopoulos B."/>
            <person name="Baker S."/>
            <person name="Barry K."/>
            <person name="Bills G."/>
            <person name="Bluhm B."/>
            <person name="Cannon C."/>
            <person name="Castanera R."/>
            <person name="Culley D."/>
            <person name="Daum C."/>
            <person name="Ezra D."/>
            <person name="Gonzalez J."/>
            <person name="Henrissat B."/>
            <person name="Kuo A."/>
            <person name="Liang C."/>
            <person name="Lipzen A."/>
            <person name="Lutzoni F."/>
            <person name="Magnuson J."/>
            <person name="Mondo S."/>
            <person name="Nolan M."/>
            <person name="Ohm R."/>
            <person name="Pangilinan J."/>
            <person name="Park H.-J."/>
            <person name="Ramirez L."/>
            <person name="Alfaro M."/>
            <person name="Sun H."/>
            <person name="Tritt A."/>
            <person name="Yoshinaga Y."/>
            <person name="Zwiers L.-H."/>
            <person name="Turgeon B."/>
            <person name="Goodwin S."/>
            <person name="Spatafora J."/>
            <person name="Crous P."/>
            <person name="Grigoriev I."/>
        </authorList>
    </citation>
    <scope>NUCLEOTIDE SEQUENCE</scope>
    <source>
        <strain evidence="1">CBS 115976</strain>
    </source>
</reference>
<accession>A0A6A6U004</accession>